<evidence type="ECO:0000259" key="1">
    <source>
        <dbReference type="Pfam" id="PF13976"/>
    </source>
</evidence>
<dbReference type="InterPro" id="IPR025724">
    <property type="entry name" value="GAG-pre-integrase_dom"/>
</dbReference>
<accession>A0A0A9W8N5</accession>
<feature type="non-terminal residue" evidence="3">
    <location>
        <position position="224"/>
    </location>
</feature>
<gene>
    <name evidence="3" type="primary">POLX_68</name>
    <name evidence="3" type="ORF">CM83_1443</name>
</gene>
<dbReference type="EMBL" id="GBHO01042404">
    <property type="protein sequence ID" value="JAG01200.1"/>
    <property type="molecule type" value="Transcribed_RNA"/>
</dbReference>
<feature type="domain" description="GAG-pre-integrase" evidence="1">
    <location>
        <begin position="150"/>
        <end position="214"/>
    </location>
</feature>
<feature type="domain" description="Retrovirus-related Pol polyprotein from transposon TNT 1-94-like beta-barrel" evidence="2">
    <location>
        <begin position="36"/>
        <end position="115"/>
    </location>
</feature>
<dbReference type="AlphaFoldDB" id="A0A0A9W8N5"/>
<evidence type="ECO:0000313" key="3">
    <source>
        <dbReference type="EMBL" id="JAG01200.1"/>
    </source>
</evidence>
<sequence length="224" mass="25331">NKKGHFASQCKAKKKNASEQGSSMALALVTLHKDEWIIDSGATSHFTMRDDWLENKHPVEREIRVANDDKILAKCCGTVRLNLPGIKGKTEIHEALYSPDLNTNLLSVGKIVEKGWKVVFSDDGCKIMDSQTKIKGKVLLRGKFDSGVFKIVPKKINREHANAITNDNAQMLWHKRLGHLNHRYMLLLRNKLAHGVKFDKTEFQPCEACVKGKMTRQPFPKSQS</sequence>
<reference evidence="3" key="2">
    <citation type="submission" date="2014-07" db="EMBL/GenBank/DDBJ databases">
        <authorList>
            <person name="Hull J."/>
        </authorList>
    </citation>
    <scope>NUCLEOTIDE SEQUENCE</scope>
</reference>
<dbReference type="Pfam" id="PF13976">
    <property type="entry name" value="gag_pre-integrs"/>
    <property type="match status" value="1"/>
</dbReference>
<dbReference type="InterPro" id="IPR054722">
    <property type="entry name" value="PolX-like_BBD"/>
</dbReference>
<evidence type="ECO:0000259" key="2">
    <source>
        <dbReference type="Pfam" id="PF22936"/>
    </source>
</evidence>
<reference evidence="3" key="1">
    <citation type="journal article" date="2014" name="PLoS ONE">
        <title>Transcriptome-Based Identification of ABC Transporters in the Western Tarnished Plant Bug Lygus hesperus.</title>
        <authorList>
            <person name="Hull J.J."/>
            <person name="Chaney K."/>
            <person name="Geib S.M."/>
            <person name="Fabrick J.A."/>
            <person name="Brent C.S."/>
            <person name="Walsh D."/>
            <person name="Lavine L.C."/>
        </authorList>
    </citation>
    <scope>NUCLEOTIDE SEQUENCE</scope>
</reference>
<name>A0A0A9W8N5_LYGHE</name>
<proteinExistence type="predicted"/>
<organism evidence="3">
    <name type="scientific">Lygus hesperus</name>
    <name type="common">Western plant bug</name>
    <dbReference type="NCBI Taxonomy" id="30085"/>
    <lineage>
        <taxon>Eukaryota</taxon>
        <taxon>Metazoa</taxon>
        <taxon>Ecdysozoa</taxon>
        <taxon>Arthropoda</taxon>
        <taxon>Hexapoda</taxon>
        <taxon>Insecta</taxon>
        <taxon>Pterygota</taxon>
        <taxon>Neoptera</taxon>
        <taxon>Paraneoptera</taxon>
        <taxon>Hemiptera</taxon>
        <taxon>Heteroptera</taxon>
        <taxon>Panheteroptera</taxon>
        <taxon>Cimicomorpha</taxon>
        <taxon>Miridae</taxon>
        <taxon>Mirini</taxon>
        <taxon>Lygus</taxon>
    </lineage>
</organism>
<feature type="non-terminal residue" evidence="3">
    <location>
        <position position="1"/>
    </location>
</feature>
<dbReference type="Pfam" id="PF22936">
    <property type="entry name" value="Pol_BBD"/>
    <property type="match status" value="1"/>
</dbReference>
<protein>
    <submittedName>
        <fullName evidence="3">Retrovirus-related Pol polyprotein from transposon TNT 1-94</fullName>
    </submittedName>
</protein>